<name>A0ABP7B549_9MICO</name>
<gene>
    <name evidence="3" type="ORF">GCM10022202_05220</name>
</gene>
<dbReference type="EMBL" id="BAAAYV010000002">
    <property type="protein sequence ID" value="GAA3648607.1"/>
    <property type="molecule type" value="Genomic_DNA"/>
</dbReference>
<dbReference type="Proteomes" id="UP001410795">
    <property type="component" value="Unassembled WGS sequence"/>
</dbReference>
<keyword evidence="1" id="KW-0472">Membrane</keyword>
<dbReference type="Pfam" id="PF04961">
    <property type="entry name" value="FTCD_C"/>
    <property type="match status" value="1"/>
</dbReference>
<keyword evidence="1" id="KW-1133">Transmembrane helix</keyword>
<keyword evidence="1" id="KW-0812">Transmembrane</keyword>
<dbReference type="InterPro" id="IPR036178">
    <property type="entry name" value="Formintransfe-cycloase-like_sf"/>
</dbReference>
<sequence length="207" mass="20866">MGEHTTTRDATIESWTARLGEASGNPGGGAAAGVMLAIAAGLMSMVAGYSDDAGELRDRARVLRDAALDAAEADAAASAAFGAAFRRDDDGRKAAIREASLAAATSSAALGDRARAAIPDLEHLAAHGEPTLVADVAVAAAALRAALASARTNLSYDLATLRSAGHSLEEVRAAHPGLWTTVAALADAIARVDGLTARIDDRAAPTD</sequence>
<evidence type="ECO:0000256" key="1">
    <source>
        <dbReference type="SAM" id="Phobius"/>
    </source>
</evidence>
<comment type="caution">
    <text evidence="3">The sequence shown here is derived from an EMBL/GenBank/DDBJ whole genome shotgun (WGS) entry which is preliminary data.</text>
</comment>
<dbReference type="RefSeq" id="WP_246603589.1">
    <property type="nucleotide sequence ID" value="NZ_BAAAYV010000002.1"/>
</dbReference>
<feature type="domain" description="Cyclodeaminase/cyclohydrolase" evidence="2">
    <location>
        <begin position="11"/>
        <end position="161"/>
    </location>
</feature>
<evidence type="ECO:0000313" key="3">
    <source>
        <dbReference type="EMBL" id="GAA3648607.1"/>
    </source>
</evidence>
<organism evidence="3 4">
    <name type="scientific">Microbacterium marinilacus</name>
    <dbReference type="NCBI Taxonomy" id="415209"/>
    <lineage>
        <taxon>Bacteria</taxon>
        <taxon>Bacillati</taxon>
        <taxon>Actinomycetota</taxon>
        <taxon>Actinomycetes</taxon>
        <taxon>Micrococcales</taxon>
        <taxon>Microbacteriaceae</taxon>
        <taxon>Microbacterium</taxon>
    </lineage>
</organism>
<feature type="transmembrane region" description="Helical" evidence="1">
    <location>
        <begin position="29"/>
        <end position="49"/>
    </location>
</feature>
<reference evidence="4" key="1">
    <citation type="journal article" date="2019" name="Int. J. Syst. Evol. Microbiol.">
        <title>The Global Catalogue of Microorganisms (GCM) 10K type strain sequencing project: providing services to taxonomists for standard genome sequencing and annotation.</title>
        <authorList>
            <consortium name="The Broad Institute Genomics Platform"/>
            <consortium name="The Broad Institute Genome Sequencing Center for Infectious Disease"/>
            <person name="Wu L."/>
            <person name="Ma J."/>
        </authorList>
    </citation>
    <scope>NUCLEOTIDE SEQUENCE [LARGE SCALE GENOMIC DNA]</scope>
    <source>
        <strain evidence="4">JCM 16546</strain>
    </source>
</reference>
<dbReference type="InterPro" id="IPR007044">
    <property type="entry name" value="Cyclodeamin/CycHdrlase"/>
</dbReference>
<keyword evidence="4" id="KW-1185">Reference proteome</keyword>
<protein>
    <recommendedName>
        <fullName evidence="2">Cyclodeaminase/cyclohydrolase domain-containing protein</fullName>
    </recommendedName>
</protein>
<proteinExistence type="predicted"/>
<dbReference type="Gene3D" id="1.20.120.680">
    <property type="entry name" value="Formiminotetrahydrofolate cyclodeaminase monomer, up-and-down helical bundle"/>
    <property type="match status" value="1"/>
</dbReference>
<accession>A0ABP7B549</accession>
<dbReference type="SUPFAM" id="SSF101262">
    <property type="entry name" value="Methenyltetrahydrofolate cyclohydrolase-like"/>
    <property type="match status" value="1"/>
</dbReference>
<evidence type="ECO:0000259" key="2">
    <source>
        <dbReference type="Pfam" id="PF04961"/>
    </source>
</evidence>
<evidence type="ECO:0000313" key="4">
    <source>
        <dbReference type="Proteomes" id="UP001410795"/>
    </source>
</evidence>